<accession>L7JTI7</accession>
<organism evidence="1 2">
    <name type="scientific">Trachipleistophora hominis</name>
    <name type="common">Microsporidian parasite</name>
    <dbReference type="NCBI Taxonomy" id="72359"/>
    <lineage>
        <taxon>Eukaryota</taxon>
        <taxon>Fungi</taxon>
        <taxon>Fungi incertae sedis</taxon>
        <taxon>Microsporidia</taxon>
        <taxon>Pleistophoridae</taxon>
        <taxon>Trachipleistophora</taxon>
    </lineage>
</organism>
<keyword evidence="2" id="KW-1185">Reference proteome</keyword>
<dbReference type="HOGENOM" id="CLU_3160281_0_0_1"/>
<dbReference type="EMBL" id="JH994045">
    <property type="protein sequence ID" value="ELQ74361.1"/>
    <property type="molecule type" value="Genomic_DNA"/>
</dbReference>
<evidence type="ECO:0000313" key="1">
    <source>
        <dbReference type="EMBL" id="ELQ74361.1"/>
    </source>
</evidence>
<sequence>MARLCFGVWNDYTNEMMVMVRMVGDRGEVFYFLSNFMFSYLLHPTNVF</sequence>
<dbReference type="InParanoid" id="L7JTI7"/>
<proteinExistence type="predicted"/>
<protein>
    <submittedName>
        <fullName evidence="1">Uncharacterized protein</fullName>
    </submittedName>
</protein>
<evidence type="ECO:0000313" key="2">
    <source>
        <dbReference type="Proteomes" id="UP000011185"/>
    </source>
</evidence>
<dbReference type="Proteomes" id="UP000011185">
    <property type="component" value="Unassembled WGS sequence"/>
</dbReference>
<name>L7JTI7_TRAHO</name>
<gene>
    <name evidence="1" type="ORF">THOM_2724</name>
</gene>
<reference evidence="1 2" key="1">
    <citation type="journal article" date="2012" name="PLoS Pathog.">
        <title>The genome of the obligate intracellular parasite Trachipleistophora hominis: new insights into microsporidian genome dynamics and reductive evolution.</title>
        <authorList>
            <person name="Heinz E."/>
            <person name="Williams T.A."/>
            <person name="Nakjang S."/>
            <person name="Noel C.J."/>
            <person name="Swan D.C."/>
            <person name="Goldberg A.V."/>
            <person name="Harris S.R."/>
            <person name="Weinmaier T."/>
            <person name="Markert S."/>
            <person name="Becher D."/>
            <person name="Bernhardt J."/>
            <person name="Dagan T."/>
            <person name="Hacker C."/>
            <person name="Lucocq J.M."/>
            <person name="Schweder T."/>
            <person name="Rattei T."/>
            <person name="Hall N."/>
            <person name="Hirt R.P."/>
            <person name="Embley T.M."/>
        </authorList>
    </citation>
    <scope>NUCLEOTIDE SEQUENCE [LARGE SCALE GENOMIC DNA]</scope>
</reference>
<dbReference type="AlphaFoldDB" id="L7JTI7"/>
<dbReference type="VEuPathDB" id="MicrosporidiaDB:THOM_2724"/>